<dbReference type="RefSeq" id="WP_174631429.1">
    <property type="nucleotide sequence ID" value="NZ_CP049074.1"/>
</dbReference>
<dbReference type="KEGG" id="mten:GWK48_08670"/>
<name>A0A6N0NUF8_9CREN</name>
<evidence type="ECO:0000313" key="2">
    <source>
        <dbReference type="Proteomes" id="UP000509301"/>
    </source>
</evidence>
<dbReference type="OrthoDB" id="45301at2157"/>
<organism evidence="1 2">
    <name type="scientific">Metallosphaera tengchongensis</name>
    <dbReference type="NCBI Taxonomy" id="1532350"/>
    <lineage>
        <taxon>Archaea</taxon>
        <taxon>Thermoproteota</taxon>
        <taxon>Thermoprotei</taxon>
        <taxon>Sulfolobales</taxon>
        <taxon>Sulfolobaceae</taxon>
        <taxon>Metallosphaera</taxon>
    </lineage>
</organism>
<gene>
    <name evidence="1" type="ORF">GWK48_08670</name>
</gene>
<dbReference type="Proteomes" id="UP000509301">
    <property type="component" value="Chromosome"/>
</dbReference>
<evidence type="ECO:0000313" key="1">
    <source>
        <dbReference type="EMBL" id="QKR00436.1"/>
    </source>
</evidence>
<dbReference type="AlphaFoldDB" id="A0A6N0NUF8"/>
<dbReference type="EMBL" id="CP049074">
    <property type="protein sequence ID" value="QKR00436.1"/>
    <property type="molecule type" value="Genomic_DNA"/>
</dbReference>
<dbReference type="GeneID" id="55642012"/>
<dbReference type="PIRSF" id="PIRSF014422">
    <property type="entry name" value="UCP014422"/>
    <property type="match status" value="1"/>
</dbReference>
<reference evidence="1 2" key="1">
    <citation type="submission" date="2020-02" db="EMBL/GenBank/DDBJ databases">
        <title>Comparative genome analysis reveals the metabolism and evolution of the thermophilic archaeal genus Metallosphaera.</title>
        <authorList>
            <person name="Jiang C."/>
        </authorList>
    </citation>
    <scope>NUCLEOTIDE SEQUENCE [LARGE SCALE GENOMIC DNA]</scope>
    <source>
        <strain evidence="1 2">Ric-A</strain>
    </source>
</reference>
<dbReference type="InterPro" id="IPR016618">
    <property type="entry name" value="UCP014422"/>
</dbReference>
<sequence length="143" mass="16270">MKLKQPPRIKVLEALGAIADGRVKKMGDRYVVVSSEGDKKYTVVIEEGKVSSDDNGTKYRNYVGYPIIAALMMEGRLPFDQRISQALHGVPWRRLNEQMKDYSKVEEVVLSQVEKKGITREEVNGFVDAVMENVRKLRLNKVT</sequence>
<protein>
    <submittedName>
        <fullName evidence="1">Uncharacterized protein</fullName>
    </submittedName>
</protein>
<accession>A0A6N0NUF8</accession>
<keyword evidence="2" id="KW-1185">Reference proteome</keyword>
<proteinExistence type="predicted"/>